<sequence length="84" mass="9487">MRLAAPAWTENILSANHPNDAMRSRERRMKFALRSTFARLYQRISCDVVSVCTRNKAKVKQAAVHSMNMMETGPLLAYSGQTSI</sequence>
<comment type="caution">
    <text evidence="1">The sequence shown here is derived from an EMBL/GenBank/DDBJ whole genome shotgun (WGS) entry which is preliminary data.</text>
</comment>
<keyword evidence="2" id="KW-1185">Reference proteome</keyword>
<dbReference type="EMBL" id="JABFCY010000013">
    <property type="protein sequence ID" value="NNU62411.1"/>
    <property type="molecule type" value="Genomic_DNA"/>
</dbReference>
<accession>A0A849KL85</accession>
<organism evidence="1 2">
    <name type="scientific">Ochrobactrum soli</name>
    <dbReference type="NCBI Taxonomy" id="2448455"/>
    <lineage>
        <taxon>Bacteria</taxon>
        <taxon>Pseudomonadati</taxon>
        <taxon>Pseudomonadota</taxon>
        <taxon>Alphaproteobacteria</taxon>
        <taxon>Hyphomicrobiales</taxon>
        <taxon>Brucellaceae</taxon>
        <taxon>Brucella/Ochrobactrum group</taxon>
        <taxon>Ochrobactrum</taxon>
    </lineage>
</organism>
<protein>
    <submittedName>
        <fullName evidence="1">Uncharacterized protein</fullName>
    </submittedName>
</protein>
<name>A0A849KL85_9HYPH</name>
<dbReference type="Proteomes" id="UP000574931">
    <property type="component" value="Unassembled WGS sequence"/>
</dbReference>
<dbReference type="AlphaFoldDB" id="A0A849KL85"/>
<dbReference type="RefSeq" id="WP_171318855.1">
    <property type="nucleotide sequence ID" value="NZ_JABFCY010000013.1"/>
</dbReference>
<evidence type="ECO:0000313" key="1">
    <source>
        <dbReference type="EMBL" id="NNU62411.1"/>
    </source>
</evidence>
<gene>
    <name evidence="1" type="ORF">HKX02_19435</name>
</gene>
<evidence type="ECO:0000313" key="2">
    <source>
        <dbReference type="Proteomes" id="UP000574931"/>
    </source>
</evidence>
<reference evidence="1 2" key="1">
    <citation type="submission" date="2020-05" db="EMBL/GenBank/DDBJ databases">
        <title>Draft Genome Sequence of Ochrobactrum soli Isolated from Stable Fly Gut.</title>
        <authorList>
            <person name="Pileggi M.T."/>
            <person name="Vazhakkala L.J."/>
            <person name="Wong C.N."/>
        </authorList>
    </citation>
    <scope>NUCLEOTIDE SEQUENCE [LARGE SCALE GENOMIC DNA]</scope>
    <source>
        <strain evidence="1 2">MTP-C0764</strain>
    </source>
</reference>
<proteinExistence type="predicted"/>